<dbReference type="Gene3D" id="3.30.1330.230">
    <property type="match status" value="1"/>
</dbReference>
<dbReference type="Gene3D" id="3.30.40.250">
    <property type="match status" value="1"/>
</dbReference>
<dbReference type="Pfam" id="PF02624">
    <property type="entry name" value="YcaO"/>
    <property type="match status" value="1"/>
</dbReference>
<evidence type="ECO:0000313" key="5">
    <source>
        <dbReference type="Proteomes" id="UP000434052"/>
    </source>
</evidence>
<dbReference type="SMART" id="SM00028">
    <property type="entry name" value="TPR"/>
    <property type="match status" value="4"/>
</dbReference>
<dbReference type="PANTHER" id="PTHR37809">
    <property type="entry name" value="RIBOSOMAL PROTEIN S12 METHYLTHIOTRANSFERASE ACCESSORY FACTOR YCAO"/>
    <property type="match status" value="1"/>
</dbReference>
<dbReference type="SUPFAM" id="SSF48452">
    <property type="entry name" value="TPR-like"/>
    <property type="match status" value="1"/>
</dbReference>
<name>A0A6P1ZGK3_9BACT</name>
<dbReference type="PANTHER" id="PTHR37809:SF1">
    <property type="entry name" value="RIBOSOMAL PROTEIN S12 METHYLTHIOTRANSFERASE ACCESSORY FACTOR YCAO"/>
    <property type="match status" value="1"/>
</dbReference>
<dbReference type="Gene3D" id="1.25.40.10">
    <property type="entry name" value="Tetratricopeptide repeat domain"/>
    <property type="match status" value="1"/>
</dbReference>
<feature type="region of interest" description="Disordered" evidence="2">
    <location>
        <begin position="1"/>
        <end position="25"/>
    </location>
</feature>
<dbReference type="InterPro" id="IPR011990">
    <property type="entry name" value="TPR-like_helical_dom_sf"/>
</dbReference>
<gene>
    <name evidence="4" type="ORF">DQK91_15040</name>
</gene>
<evidence type="ECO:0000259" key="3">
    <source>
        <dbReference type="PROSITE" id="PS51664"/>
    </source>
</evidence>
<feature type="domain" description="YcaO" evidence="3">
    <location>
        <begin position="75"/>
        <end position="417"/>
    </location>
</feature>
<dbReference type="Gene3D" id="3.30.160.660">
    <property type="match status" value="1"/>
</dbReference>
<dbReference type="OrthoDB" id="5380721at2"/>
<dbReference type="NCBIfam" id="TIGR00702">
    <property type="entry name" value="YcaO-type kinase domain"/>
    <property type="match status" value="1"/>
</dbReference>
<dbReference type="Proteomes" id="UP000434052">
    <property type="component" value="Unassembled WGS sequence"/>
</dbReference>
<dbReference type="InterPro" id="IPR019734">
    <property type="entry name" value="TPR_rpt"/>
</dbReference>
<sequence length="580" mass="63892">MIRVEPCPKGYTRDQDKTTPPSETVARVKQALSAKGRDILAETKRIDTGRLDIPVFLSVCGEAAKRVMPTRKQMGKGASPEQAEASALMELVERFSFFSFWEDAEFALMTYSEALAQAESLGLPPVMPVSEILASVNEELPEADALRVLDTMRWLFHPATALGEVREALTPLDWFKILGEFNGTCAGNAPAESLLQGGCELVERHVCALWDRERMETPTIRHESIDDPVLLELLRKFTDRNIRVVLKDFSMSMPAPTVAAAAYDPNTWPDRSEIVFTAGTAASPVKAAIRALTEVAQLGGDFETGSVYEASGLPKLEGPDDFEALAEGPRVDLNALPSIEADDIAKELAALCAGLREKELTYYAVDLTRPDLLLPAHYGFVPGLQFRERDTRPSLGLFVGRMLAEGADPEEAERGLAVIADVYGDDAFFLPFFRGMLALRQEQLLAAEEWFQEAEPLQPDDDKKALAAFYIAYVKTLMQDWQGSIPCLDRAIRLSQDVKEYFNLRGVAKFKQAMYEEAACDFEAALGLDKGSAMDIANLGVCNRHMGNDDKAVELLSAALELDPSLEFARNHLNDLNSGV</sequence>
<dbReference type="Pfam" id="PF13181">
    <property type="entry name" value="TPR_8"/>
    <property type="match status" value="1"/>
</dbReference>
<feature type="repeat" description="TPR" evidence="1">
    <location>
        <begin position="533"/>
        <end position="566"/>
    </location>
</feature>
<evidence type="ECO:0000256" key="1">
    <source>
        <dbReference type="PROSITE-ProRule" id="PRU00339"/>
    </source>
</evidence>
<dbReference type="PROSITE" id="PS50005">
    <property type="entry name" value="TPR"/>
    <property type="match status" value="1"/>
</dbReference>
<dbReference type="AlphaFoldDB" id="A0A6P1ZGK3"/>
<dbReference type="InterPro" id="IPR003776">
    <property type="entry name" value="YcaO-like_dom"/>
</dbReference>
<keyword evidence="1" id="KW-0802">TPR repeat</keyword>
<dbReference type="EMBL" id="QMIF01000010">
    <property type="protein sequence ID" value="TVM32587.1"/>
    <property type="molecule type" value="Genomic_DNA"/>
</dbReference>
<dbReference type="RefSeq" id="WP_144306203.1">
    <property type="nucleotide sequence ID" value="NZ_QMIF01000010.1"/>
</dbReference>
<evidence type="ECO:0000313" key="4">
    <source>
        <dbReference type="EMBL" id="TVM32587.1"/>
    </source>
</evidence>
<evidence type="ECO:0000256" key="2">
    <source>
        <dbReference type="SAM" id="MobiDB-lite"/>
    </source>
</evidence>
<proteinExistence type="predicted"/>
<accession>A0A6P1ZGK3</accession>
<dbReference type="PROSITE" id="PS51664">
    <property type="entry name" value="YCAO"/>
    <property type="match status" value="1"/>
</dbReference>
<protein>
    <recommendedName>
        <fullName evidence="3">YcaO domain-containing protein</fullName>
    </recommendedName>
</protein>
<organism evidence="4 5">
    <name type="scientific">Oceanidesulfovibrio marinus</name>
    <dbReference type="NCBI Taxonomy" id="370038"/>
    <lineage>
        <taxon>Bacteria</taxon>
        <taxon>Pseudomonadati</taxon>
        <taxon>Thermodesulfobacteriota</taxon>
        <taxon>Desulfovibrionia</taxon>
        <taxon>Desulfovibrionales</taxon>
        <taxon>Desulfovibrionaceae</taxon>
        <taxon>Oceanidesulfovibrio</taxon>
    </lineage>
</organism>
<comment type="caution">
    <text evidence="4">The sequence shown here is derived from an EMBL/GenBank/DDBJ whole genome shotgun (WGS) entry which is preliminary data.</text>
</comment>
<reference evidence="4 5" key="1">
    <citation type="submission" date="2018-06" db="EMBL/GenBank/DDBJ databases">
        <title>Complete genome of Desulfovibrio marinus P48SEP.</title>
        <authorList>
            <person name="Crispim J.S."/>
            <person name="Vidigal P.M.P."/>
            <person name="Silva L.C.F."/>
            <person name="Araujo L.C."/>
            <person name="Laguardia C.N."/>
            <person name="Dias R.S."/>
            <person name="Sousa M.P."/>
            <person name="Paula S.O."/>
            <person name="Silva C."/>
        </authorList>
    </citation>
    <scope>NUCLEOTIDE SEQUENCE [LARGE SCALE GENOMIC DNA]</scope>
    <source>
        <strain evidence="4 5">P48SEP</strain>
    </source>
</reference>